<accession>A0ABS0X4D8</accession>
<dbReference type="RefSeq" id="WP_190119597.1">
    <property type="nucleotide sequence ID" value="NZ_BMVR01000016.1"/>
</dbReference>
<gene>
    <name evidence="1" type="ORF">JGB26_13145</name>
</gene>
<proteinExistence type="predicted"/>
<evidence type="ECO:0000313" key="1">
    <source>
        <dbReference type="EMBL" id="MBJ3808045.1"/>
    </source>
</evidence>
<sequence length="80" mass="9182">MNEEAIKVLVREYGMSREGKATRWRQIDLDWLRDQRAAGRTCRELAEETGFSLGMISYLGRRHDLPGRRAGANRADSSRS</sequence>
<evidence type="ECO:0000313" key="2">
    <source>
        <dbReference type="Proteomes" id="UP000634780"/>
    </source>
</evidence>
<organism evidence="1 2">
    <name type="scientific">Streptomyces flavofungini</name>
    <dbReference type="NCBI Taxonomy" id="68200"/>
    <lineage>
        <taxon>Bacteria</taxon>
        <taxon>Bacillati</taxon>
        <taxon>Actinomycetota</taxon>
        <taxon>Actinomycetes</taxon>
        <taxon>Kitasatosporales</taxon>
        <taxon>Streptomycetaceae</taxon>
        <taxon>Streptomyces</taxon>
    </lineage>
</organism>
<comment type="caution">
    <text evidence="1">The sequence shown here is derived from an EMBL/GenBank/DDBJ whole genome shotgun (WGS) entry which is preliminary data.</text>
</comment>
<dbReference type="Proteomes" id="UP000634780">
    <property type="component" value="Unassembled WGS sequence"/>
</dbReference>
<evidence type="ECO:0008006" key="3">
    <source>
        <dbReference type="Google" id="ProtNLM"/>
    </source>
</evidence>
<protein>
    <recommendedName>
        <fullName evidence="3">Transcriptional regulator</fullName>
    </recommendedName>
</protein>
<keyword evidence="2" id="KW-1185">Reference proteome</keyword>
<reference evidence="1 2" key="1">
    <citation type="submission" date="2020-12" db="EMBL/GenBank/DDBJ databases">
        <title>Streptomyces typhae sp. nov., a novel endophytic actinomycete isolated from the root of cattail pollen (Typha angustifolia L.).</title>
        <authorList>
            <person name="Peng C."/>
            <person name="Liu C."/>
        </authorList>
    </citation>
    <scope>NUCLEOTIDE SEQUENCE [LARGE SCALE GENOMIC DNA]</scope>
    <source>
        <strain evidence="1 2">JCM 4753</strain>
    </source>
</reference>
<name>A0ABS0X4D8_9ACTN</name>
<dbReference type="EMBL" id="JAEKOZ010000006">
    <property type="protein sequence ID" value="MBJ3808045.1"/>
    <property type="molecule type" value="Genomic_DNA"/>
</dbReference>